<dbReference type="InParanoid" id="A0A7R8YQ81"/>
<keyword evidence="2 5" id="KW-0812">Transmembrane</keyword>
<evidence type="ECO:0000256" key="5">
    <source>
        <dbReference type="SAM" id="Phobius"/>
    </source>
</evidence>
<sequence>MEVPTDSNHDLDKILTEIGQFGVFQILSCALISLPMLFCGIELSFAFAASGVEQRCLINECDLDGARNISFLPPWINNSVPFENGAPAKCTRYRPYNSSETLDIKNRSSISSSNGFCSAEMFDQRTTESCSEFVYKTEERTIATEWDMSCPNDAWKLALIGTIHNVGQFIGMPIGGYISDRYGRRTILALAGTISALMGIIRSFSVNYIMFAVFEMLNAFGGIVYPTVIVLGMELVGPEKRALSTAILAAAYPLGEVTMGLVAKYVTNWRNFLRFLYAPGLLHIAYFWIIDESVRWLLAKGRYDEAIRTLKKAARFNRTQLSEQSLEKLCLNSESHKESSEDASSESYPICHACTSPKLLFRIVNLSFCWFTNVLVYYGLSLNSVSFAGDKYVNFMLVCLVEIPGAIASYFAVSLLGRRPSQSGFLIISGLACLLSYFVSENQPWLAFSLVLLGKLAITASFVVLFVYASELFPTNLRQSLISFCIMFGRIGSMIAPQTPLLAEILPALPLILFGSCAIISGVLVLTFPETANTTLPTTILDAENVGNNAVKNEPRFYNVGENTGSHEGNAIFP</sequence>
<feature type="transmembrane region" description="Helical" evidence="5">
    <location>
        <begin position="392"/>
        <end position="416"/>
    </location>
</feature>
<evidence type="ECO:0000256" key="2">
    <source>
        <dbReference type="ARBA" id="ARBA00022692"/>
    </source>
</evidence>
<accession>A0A7R8YQ81</accession>
<protein>
    <recommendedName>
        <fullName evidence="6">Major facilitator superfamily (MFS) profile domain-containing protein</fullName>
    </recommendedName>
</protein>
<dbReference type="GO" id="GO:0022857">
    <property type="term" value="F:transmembrane transporter activity"/>
    <property type="evidence" value="ECO:0007669"/>
    <property type="project" value="InterPro"/>
</dbReference>
<evidence type="ECO:0000256" key="1">
    <source>
        <dbReference type="ARBA" id="ARBA00004141"/>
    </source>
</evidence>
<evidence type="ECO:0000259" key="6">
    <source>
        <dbReference type="PROSITE" id="PS50850"/>
    </source>
</evidence>
<feature type="transmembrane region" description="Helical" evidence="5">
    <location>
        <begin position="272"/>
        <end position="290"/>
    </location>
</feature>
<dbReference type="OMA" id="WQCTLLL"/>
<feature type="domain" description="Major facilitator superfamily (MFS) profile" evidence="6">
    <location>
        <begin position="109"/>
        <end position="533"/>
    </location>
</feature>
<reference evidence="7 8" key="1">
    <citation type="submission" date="2020-11" db="EMBL/GenBank/DDBJ databases">
        <authorList>
            <person name="Wallbank WR R."/>
            <person name="Pardo Diaz C."/>
            <person name="Kozak K."/>
            <person name="Martin S."/>
            <person name="Jiggins C."/>
            <person name="Moest M."/>
            <person name="Warren A I."/>
            <person name="Generalovic N T."/>
            <person name="Byers J.R.P. K."/>
            <person name="Montejo-Kovacevich G."/>
            <person name="Yen C E."/>
        </authorList>
    </citation>
    <scope>NUCLEOTIDE SEQUENCE [LARGE SCALE GENOMIC DNA]</scope>
</reference>
<dbReference type="AlphaFoldDB" id="A0A7R8YQ81"/>
<dbReference type="InterPro" id="IPR005828">
    <property type="entry name" value="MFS_sugar_transport-like"/>
</dbReference>
<feature type="transmembrane region" description="Helical" evidence="5">
    <location>
        <begin position="216"/>
        <end position="236"/>
    </location>
</feature>
<feature type="transmembrane region" description="Helical" evidence="5">
    <location>
        <begin position="445"/>
        <end position="469"/>
    </location>
</feature>
<evidence type="ECO:0000313" key="7">
    <source>
        <dbReference type="EMBL" id="CAD7081408.1"/>
    </source>
</evidence>
<dbReference type="PANTHER" id="PTHR24064">
    <property type="entry name" value="SOLUTE CARRIER FAMILY 22 MEMBER"/>
    <property type="match status" value="1"/>
</dbReference>
<name>A0A7R8YQ81_HERIL</name>
<organism evidence="7 8">
    <name type="scientific">Hermetia illucens</name>
    <name type="common">Black soldier fly</name>
    <dbReference type="NCBI Taxonomy" id="343691"/>
    <lineage>
        <taxon>Eukaryota</taxon>
        <taxon>Metazoa</taxon>
        <taxon>Ecdysozoa</taxon>
        <taxon>Arthropoda</taxon>
        <taxon>Hexapoda</taxon>
        <taxon>Insecta</taxon>
        <taxon>Pterygota</taxon>
        <taxon>Neoptera</taxon>
        <taxon>Endopterygota</taxon>
        <taxon>Diptera</taxon>
        <taxon>Brachycera</taxon>
        <taxon>Stratiomyomorpha</taxon>
        <taxon>Stratiomyidae</taxon>
        <taxon>Hermetiinae</taxon>
        <taxon>Hermetia</taxon>
    </lineage>
</organism>
<feature type="transmembrane region" description="Helical" evidence="5">
    <location>
        <begin position="505"/>
        <end position="528"/>
    </location>
</feature>
<feature type="transmembrane region" description="Helical" evidence="5">
    <location>
        <begin position="243"/>
        <end position="266"/>
    </location>
</feature>
<dbReference type="FunCoup" id="A0A7R8YQ81">
    <property type="interactions" value="5"/>
</dbReference>
<dbReference type="InterPro" id="IPR036259">
    <property type="entry name" value="MFS_trans_sf"/>
</dbReference>
<dbReference type="Gene3D" id="1.20.1250.20">
    <property type="entry name" value="MFS general substrate transporter like domains"/>
    <property type="match status" value="1"/>
</dbReference>
<feature type="transmembrane region" description="Helical" evidence="5">
    <location>
        <begin position="423"/>
        <end position="439"/>
    </location>
</feature>
<feature type="transmembrane region" description="Helical" evidence="5">
    <location>
        <begin position="20"/>
        <end position="45"/>
    </location>
</feature>
<dbReference type="Proteomes" id="UP000594454">
    <property type="component" value="Chromosome 2"/>
</dbReference>
<feature type="transmembrane region" description="Helical" evidence="5">
    <location>
        <begin position="187"/>
        <end position="210"/>
    </location>
</feature>
<dbReference type="PROSITE" id="PS50850">
    <property type="entry name" value="MFS"/>
    <property type="match status" value="1"/>
</dbReference>
<evidence type="ECO:0000256" key="3">
    <source>
        <dbReference type="ARBA" id="ARBA00022989"/>
    </source>
</evidence>
<dbReference type="InterPro" id="IPR020846">
    <property type="entry name" value="MFS_dom"/>
</dbReference>
<gene>
    <name evidence="7" type="ORF">HERILL_LOCUS4515</name>
</gene>
<keyword evidence="3 5" id="KW-1133">Transmembrane helix</keyword>
<dbReference type="SUPFAM" id="SSF103473">
    <property type="entry name" value="MFS general substrate transporter"/>
    <property type="match status" value="1"/>
</dbReference>
<feature type="transmembrane region" description="Helical" evidence="5">
    <location>
        <begin position="359"/>
        <end position="380"/>
    </location>
</feature>
<dbReference type="PROSITE" id="PS00216">
    <property type="entry name" value="SUGAR_TRANSPORT_1"/>
    <property type="match status" value="1"/>
</dbReference>
<dbReference type="CDD" id="cd17317">
    <property type="entry name" value="MFS_SLC22"/>
    <property type="match status" value="1"/>
</dbReference>
<comment type="subcellular location">
    <subcellularLocation>
        <location evidence="1">Membrane</location>
        <topology evidence="1">Multi-pass membrane protein</topology>
    </subcellularLocation>
</comment>
<keyword evidence="4 5" id="KW-0472">Membrane</keyword>
<dbReference type="EMBL" id="LR899010">
    <property type="protein sequence ID" value="CAD7081408.1"/>
    <property type="molecule type" value="Genomic_DNA"/>
</dbReference>
<dbReference type="OrthoDB" id="2261376at2759"/>
<dbReference type="GO" id="GO:0016020">
    <property type="term" value="C:membrane"/>
    <property type="evidence" value="ECO:0007669"/>
    <property type="project" value="UniProtKB-SubCell"/>
</dbReference>
<keyword evidence="8" id="KW-1185">Reference proteome</keyword>
<evidence type="ECO:0000256" key="4">
    <source>
        <dbReference type="ARBA" id="ARBA00023136"/>
    </source>
</evidence>
<feature type="transmembrane region" description="Helical" evidence="5">
    <location>
        <begin position="481"/>
        <end position="499"/>
    </location>
</feature>
<dbReference type="InterPro" id="IPR005829">
    <property type="entry name" value="Sugar_transporter_CS"/>
</dbReference>
<evidence type="ECO:0000313" key="8">
    <source>
        <dbReference type="Proteomes" id="UP000594454"/>
    </source>
</evidence>
<proteinExistence type="predicted"/>
<dbReference type="Pfam" id="PF00083">
    <property type="entry name" value="Sugar_tr"/>
    <property type="match status" value="1"/>
</dbReference>